<name>A0A9W7XYH5_9FUNG</name>
<dbReference type="GO" id="GO:0016491">
    <property type="term" value="F:oxidoreductase activity"/>
    <property type="evidence" value="ECO:0007669"/>
    <property type="project" value="UniProtKB-KW"/>
</dbReference>
<dbReference type="SUPFAM" id="SSF110324">
    <property type="entry name" value="Ribosomal L27 protein-like"/>
    <property type="match status" value="1"/>
</dbReference>
<dbReference type="PRINTS" id="PR00063">
    <property type="entry name" value="RIBOSOMALL27"/>
</dbReference>
<keyword evidence="8" id="KW-1185">Reference proteome</keyword>
<comment type="similarity">
    <text evidence="2">Belongs to the bacterial ribosomal protein bL27 family.</text>
</comment>
<accession>A0A9W7XYH5</accession>
<dbReference type="GO" id="GO:0006412">
    <property type="term" value="P:translation"/>
    <property type="evidence" value="ECO:0007669"/>
    <property type="project" value="InterPro"/>
</dbReference>
<comment type="subcellular location">
    <subcellularLocation>
        <location evidence="1">Mitochondrion</location>
    </subcellularLocation>
</comment>
<dbReference type="OrthoDB" id="1867012at2759"/>
<sequence>MFRNIFSAASAPAQQTSTVYQQLRFATKKTGGSSRNGRDSIGRRLGMKKQQNEYVIPGNIIVRQRGTKFHPGENVGMGKDHTLFAMQPGYVRVYTDSRIKKDRRYIAVALDKDDNAFPRSEFDKRVRGFFLVDTNKIASEQRQQWDEYKASCTSAEQPN</sequence>
<proteinExistence type="inferred from homology"/>
<evidence type="ECO:0000313" key="8">
    <source>
        <dbReference type="Proteomes" id="UP001149813"/>
    </source>
</evidence>
<protein>
    <recommendedName>
        <fullName evidence="6">Large ribosomal subunit protein bL27m</fullName>
    </recommendedName>
</protein>
<dbReference type="Pfam" id="PF01016">
    <property type="entry name" value="Ribosomal_L27"/>
    <property type="match status" value="1"/>
</dbReference>
<organism evidence="7 8">
    <name type="scientific">Coemansia erecta</name>
    <dbReference type="NCBI Taxonomy" id="147472"/>
    <lineage>
        <taxon>Eukaryota</taxon>
        <taxon>Fungi</taxon>
        <taxon>Fungi incertae sedis</taxon>
        <taxon>Zoopagomycota</taxon>
        <taxon>Kickxellomycotina</taxon>
        <taxon>Kickxellomycetes</taxon>
        <taxon>Kickxellales</taxon>
        <taxon>Kickxellaceae</taxon>
        <taxon>Coemansia</taxon>
    </lineage>
</organism>
<dbReference type="GO" id="GO:0005762">
    <property type="term" value="C:mitochondrial large ribosomal subunit"/>
    <property type="evidence" value="ECO:0007669"/>
    <property type="project" value="TreeGrafter"/>
</dbReference>
<dbReference type="Gene3D" id="2.40.50.100">
    <property type="match status" value="1"/>
</dbReference>
<evidence type="ECO:0000256" key="3">
    <source>
        <dbReference type="ARBA" id="ARBA00022980"/>
    </source>
</evidence>
<dbReference type="AlphaFoldDB" id="A0A9W7XYH5"/>
<reference evidence="7" key="1">
    <citation type="submission" date="2022-07" db="EMBL/GenBank/DDBJ databases">
        <title>Phylogenomic reconstructions and comparative analyses of Kickxellomycotina fungi.</title>
        <authorList>
            <person name="Reynolds N.K."/>
            <person name="Stajich J.E."/>
            <person name="Barry K."/>
            <person name="Grigoriev I.V."/>
            <person name="Crous P."/>
            <person name="Smith M.E."/>
        </authorList>
    </citation>
    <scope>NUCLEOTIDE SEQUENCE</scope>
    <source>
        <strain evidence="7">NBRC 32514</strain>
    </source>
</reference>
<keyword evidence="7" id="KW-0560">Oxidoreductase</keyword>
<dbReference type="EMBL" id="JANBOJ010000226">
    <property type="protein sequence ID" value="KAJ1720769.1"/>
    <property type="molecule type" value="Genomic_DNA"/>
</dbReference>
<keyword evidence="5" id="KW-0687">Ribonucleoprotein</keyword>
<evidence type="ECO:0000256" key="2">
    <source>
        <dbReference type="ARBA" id="ARBA00010797"/>
    </source>
</evidence>
<dbReference type="FunFam" id="2.40.50.100:FF:000042">
    <property type="entry name" value="50S ribosomal protein L27"/>
    <property type="match status" value="1"/>
</dbReference>
<gene>
    <name evidence="7" type="primary">MRPL2</name>
    <name evidence="7" type="ORF">LPJ53_004627</name>
</gene>
<comment type="caution">
    <text evidence="7">The sequence shown here is derived from an EMBL/GenBank/DDBJ whole genome shotgun (WGS) entry which is preliminary data.</text>
</comment>
<keyword evidence="4" id="KW-0496">Mitochondrion</keyword>
<dbReference type="InterPro" id="IPR001684">
    <property type="entry name" value="Ribosomal_bL27"/>
</dbReference>
<dbReference type="Proteomes" id="UP001149813">
    <property type="component" value="Unassembled WGS sequence"/>
</dbReference>
<keyword evidence="3 7" id="KW-0689">Ribosomal protein</keyword>
<dbReference type="InterPro" id="IPR018261">
    <property type="entry name" value="Ribosomal_bL27_CS"/>
</dbReference>
<dbReference type="PANTHER" id="PTHR15893">
    <property type="entry name" value="RIBOSOMAL PROTEIN L27"/>
    <property type="match status" value="1"/>
</dbReference>
<dbReference type="PROSITE" id="PS00831">
    <property type="entry name" value="RIBOSOMAL_L27"/>
    <property type="match status" value="1"/>
</dbReference>
<dbReference type="HAMAP" id="MF_00539">
    <property type="entry name" value="Ribosomal_bL27"/>
    <property type="match status" value="1"/>
</dbReference>
<dbReference type="PANTHER" id="PTHR15893:SF0">
    <property type="entry name" value="LARGE RIBOSOMAL SUBUNIT PROTEIN BL27M"/>
    <property type="match status" value="1"/>
</dbReference>
<evidence type="ECO:0000313" key="7">
    <source>
        <dbReference type="EMBL" id="KAJ1720769.1"/>
    </source>
</evidence>
<dbReference type="NCBIfam" id="TIGR00062">
    <property type="entry name" value="L27"/>
    <property type="match status" value="1"/>
</dbReference>
<dbReference type="GO" id="GO:0003735">
    <property type="term" value="F:structural constituent of ribosome"/>
    <property type="evidence" value="ECO:0007669"/>
    <property type="project" value="InterPro"/>
</dbReference>
<evidence type="ECO:0000256" key="5">
    <source>
        <dbReference type="ARBA" id="ARBA00023274"/>
    </source>
</evidence>
<evidence type="ECO:0000256" key="1">
    <source>
        <dbReference type="ARBA" id="ARBA00004173"/>
    </source>
</evidence>
<evidence type="ECO:0000256" key="4">
    <source>
        <dbReference type="ARBA" id="ARBA00023128"/>
    </source>
</evidence>
<evidence type="ECO:0000256" key="6">
    <source>
        <dbReference type="ARBA" id="ARBA00035267"/>
    </source>
</evidence>